<dbReference type="InterPro" id="IPR051031">
    <property type="entry name" value="RING-box_E3_Ubiquitin_Ligase"/>
</dbReference>
<evidence type="ECO:0000256" key="10">
    <source>
        <dbReference type="ARBA" id="ARBA00023242"/>
    </source>
</evidence>
<comment type="subcellular location">
    <subcellularLocation>
        <location evidence="2">Cytoplasm</location>
    </subcellularLocation>
    <subcellularLocation>
        <location evidence="1">Nucleus</location>
    </subcellularLocation>
</comment>
<keyword evidence="7" id="KW-0863">Zinc-finger</keyword>
<sequence length="153" mass="17676">MKDVLNWKPNDKRPLGRPKERWLDEPNQNFRILGVEIRKNAEVKEESTESSASTSSISSNCGKIPRIEVMKWKGVGLWHREILVDNCAICRNLIMDLCIECQAHQSSHDDTECVVALGECNHAFHLHCISRWLKTRQVFPLDNSEWSFQKCGK</sequence>
<dbReference type="GO" id="GO:0031463">
    <property type="term" value="C:Cul3-RING ubiquitin ligase complex"/>
    <property type="evidence" value="ECO:0007669"/>
    <property type="project" value="UniProtKB-ARBA"/>
</dbReference>
<evidence type="ECO:0000259" key="12">
    <source>
        <dbReference type="Pfam" id="PF12678"/>
    </source>
</evidence>
<keyword evidence="14" id="KW-1185">Reference proteome</keyword>
<evidence type="ECO:0000256" key="8">
    <source>
        <dbReference type="ARBA" id="ARBA00022786"/>
    </source>
</evidence>
<evidence type="ECO:0000256" key="5">
    <source>
        <dbReference type="ARBA" id="ARBA00022490"/>
    </source>
</evidence>
<protein>
    <submittedName>
        <fullName evidence="13">RING-box protein 1A-like</fullName>
    </submittedName>
</protein>
<keyword evidence="9" id="KW-0862">Zinc</keyword>
<comment type="caution">
    <text evidence="13">The sequence shown here is derived from an EMBL/GenBank/DDBJ whole genome shotgun (WGS) entry which is preliminary data.</text>
</comment>
<evidence type="ECO:0000256" key="1">
    <source>
        <dbReference type="ARBA" id="ARBA00004123"/>
    </source>
</evidence>
<keyword evidence="8" id="KW-0833">Ubl conjugation pathway</keyword>
<dbReference type="InterPro" id="IPR013083">
    <property type="entry name" value="Znf_RING/FYVE/PHD"/>
</dbReference>
<dbReference type="GO" id="GO:0005737">
    <property type="term" value="C:cytoplasm"/>
    <property type="evidence" value="ECO:0007669"/>
    <property type="project" value="UniProtKB-SubCell"/>
</dbReference>
<proteinExistence type="inferred from homology"/>
<evidence type="ECO:0000256" key="7">
    <source>
        <dbReference type="ARBA" id="ARBA00022771"/>
    </source>
</evidence>
<evidence type="ECO:0000313" key="14">
    <source>
        <dbReference type="Proteomes" id="UP000478052"/>
    </source>
</evidence>
<keyword evidence="10" id="KW-0539">Nucleus</keyword>
<dbReference type="EMBL" id="VUJU01005324">
    <property type="protein sequence ID" value="KAF0751602.1"/>
    <property type="molecule type" value="Genomic_DNA"/>
</dbReference>
<dbReference type="FunFam" id="3.30.40.10:FF:000273">
    <property type="entry name" value="E3 ubiquitin-protein ligase RBX1"/>
    <property type="match status" value="1"/>
</dbReference>
<evidence type="ECO:0000256" key="9">
    <source>
        <dbReference type="ARBA" id="ARBA00022833"/>
    </source>
</evidence>
<dbReference type="GO" id="GO:0008270">
    <property type="term" value="F:zinc ion binding"/>
    <property type="evidence" value="ECO:0007669"/>
    <property type="project" value="UniProtKB-KW"/>
</dbReference>
<dbReference type="OrthoDB" id="8962942at2759"/>
<keyword evidence="5" id="KW-0963">Cytoplasm</keyword>
<feature type="region of interest" description="Disordered" evidence="11">
    <location>
        <begin position="1"/>
        <end position="22"/>
    </location>
</feature>
<reference evidence="13 14" key="1">
    <citation type="submission" date="2019-08" db="EMBL/GenBank/DDBJ databases">
        <title>Whole genome of Aphis craccivora.</title>
        <authorList>
            <person name="Voronova N.V."/>
            <person name="Shulinski R.S."/>
            <person name="Bandarenka Y.V."/>
            <person name="Zhorov D.G."/>
            <person name="Warner D."/>
        </authorList>
    </citation>
    <scope>NUCLEOTIDE SEQUENCE [LARGE SCALE GENOMIC DNA]</scope>
    <source>
        <strain evidence="13">180601</strain>
        <tissue evidence="13">Whole Body</tissue>
    </source>
</reference>
<comment type="pathway">
    <text evidence="3">Protein modification; protein ubiquitination.</text>
</comment>
<evidence type="ECO:0000256" key="11">
    <source>
        <dbReference type="SAM" id="MobiDB-lite"/>
    </source>
</evidence>
<feature type="domain" description="Zinc finger RING-H2-type" evidence="12">
    <location>
        <begin position="85"/>
        <end position="143"/>
    </location>
</feature>
<evidence type="ECO:0000256" key="6">
    <source>
        <dbReference type="ARBA" id="ARBA00022723"/>
    </source>
</evidence>
<evidence type="ECO:0000256" key="4">
    <source>
        <dbReference type="ARBA" id="ARBA00009273"/>
    </source>
</evidence>
<dbReference type="Proteomes" id="UP000478052">
    <property type="component" value="Unassembled WGS sequence"/>
</dbReference>
<evidence type="ECO:0000256" key="2">
    <source>
        <dbReference type="ARBA" id="ARBA00004496"/>
    </source>
</evidence>
<evidence type="ECO:0000256" key="3">
    <source>
        <dbReference type="ARBA" id="ARBA00004906"/>
    </source>
</evidence>
<gene>
    <name evidence="13" type="ORF">FWK35_00019087</name>
</gene>
<dbReference type="SUPFAM" id="SSF57850">
    <property type="entry name" value="RING/U-box"/>
    <property type="match status" value="1"/>
</dbReference>
<evidence type="ECO:0000313" key="13">
    <source>
        <dbReference type="EMBL" id="KAF0751602.1"/>
    </source>
</evidence>
<dbReference type="AlphaFoldDB" id="A0A6G0Y960"/>
<comment type="similarity">
    <text evidence="4">Belongs to the RING-box family.</text>
</comment>
<dbReference type="GO" id="GO:0005634">
    <property type="term" value="C:nucleus"/>
    <property type="evidence" value="ECO:0007669"/>
    <property type="project" value="UniProtKB-SubCell"/>
</dbReference>
<dbReference type="CDD" id="cd16485">
    <property type="entry name" value="mRING-H2-C3H2C2D_RBX1"/>
    <property type="match status" value="1"/>
</dbReference>
<organism evidence="13 14">
    <name type="scientific">Aphis craccivora</name>
    <name type="common">Cowpea aphid</name>
    <dbReference type="NCBI Taxonomy" id="307492"/>
    <lineage>
        <taxon>Eukaryota</taxon>
        <taxon>Metazoa</taxon>
        <taxon>Ecdysozoa</taxon>
        <taxon>Arthropoda</taxon>
        <taxon>Hexapoda</taxon>
        <taxon>Insecta</taxon>
        <taxon>Pterygota</taxon>
        <taxon>Neoptera</taxon>
        <taxon>Paraneoptera</taxon>
        <taxon>Hemiptera</taxon>
        <taxon>Sternorrhyncha</taxon>
        <taxon>Aphidomorpha</taxon>
        <taxon>Aphidoidea</taxon>
        <taxon>Aphididae</taxon>
        <taxon>Aphidini</taxon>
        <taxon>Aphis</taxon>
        <taxon>Aphis</taxon>
    </lineage>
</organism>
<dbReference type="Gene3D" id="3.30.40.10">
    <property type="entry name" value="Zinc/RING finger domain, C3HC4 (zinc finger)"/>
    <property type="match status" value="1"/>
</dbReference>
<dbReference type="PANTHER" id="PTHR11210">
    <property type="entry name" value="RING BOX"/>
    <property type="match status" value="1"/>
</dbReference>
<dbReference type="Pfam" id="PF12678">
    <property type="entry name" value="zf-rbx1"/>
    <property type="match status" value="1"/>
</dbReference>
<dbReference type="InterPro" id="IPR024766">
    <property type="entry name" value="Znf_RING_H2"/>
</dbReference>
<accession>A0A6G0Y960</accession>
<keyword evidence="6" id="KW-0479">Metal-binding</keyword>
<name>A0A6G0Y960_APHCR</name>